<proteinExistence type="predicted"/>
<comment type="caution">
    <text evidence="3">The sequence shown here is derived from an EMBL/GenBank/DDBJ whole genome shotgun (WGS) entry which is preliminary data.</text>
</comment>
<dbReference type="AlphaFoldDB" id="A0ABD1EZB1"/>
<gene>
    <name evidence="3" type="ORF">ABEB36_005750</name>
</gene>
<dbReference type="EMBL" id="JBDJPC010000004">
    <property type="protein sequence ID" value="KAL1506376.1"/>
    <property type="molecule type" value="Genomic_DNA"/>
</dbReference>
<keyword evidence="1" id="KW-0812">Transmembrane</keyword>
<evidence type="ECO:0000313" key="3">
    <source>
        <dbReference type="EMBL" id="KAL1506376.1"/>
    </source>
</evidence>
<dbReference type="Proteomes" id="UP001566132">
    <property type="component" value="Unassembled WGS sequence"/>
</dbReference>
<dbReference type="Pfam" id="PF03067">
    <property type="entry name" value="LPMO_10"/>
    <property type="match status" value="1"/>
</dbReference>
<evidence type="ECO:0000256" key="1">
    <source>
        <dbReference type="SAM" id="Phobius"/>
    </source>
</evidence>
<name>A0ABD1EZB1_HYPHA</name>
<dbReference type="InterPro" id="IPR004302">
    <property type="entry name" value="Cellulose/chitin-bd_N"/>
</dbReference>
<sequence length="235" mass="26253">MIHISIDKLNNWIMSGLLVSVIALFSVINCVFGHGYMSSPINRASRWRLDEANYGIPHNYEDNQFFCGGYSVQYEINEGKCGPCGDDWRDEVPRSNENGGIYGNGVIVATYISGSIIQVDVMITANHLGHISYQLCKLSDPDAPETEECFEQLPLLDGSYTQTIDKDDFNVTSYIQLPDDVVCSRCVLRWHYNTGNSWGVCSDGTGAIGCGSQETFRSCADIRILPRMRFGLRHL</sequence>
<evidence type="ECO:0000259" key="2">
    <source>
        <dbReference type="Pfam" id="PF03067"/>
    </source>
</evidence>
<organism evidence="3 4">
    <name type="scientific">Hypothenemus hampei</name>
    <name type="common">Coffee berry borer</name>
    <dbReference type="NCBI Taxonomy" id="57062"/>
    <lineage>
        <taxon>Eukaryota</taxon>
        <taxon>Metazoa</taxon>
        <taxon>Ecdysozoa</taxon>
        <taxon>Arthropoda</taxon>
        <taxon>Hexapoda</taxon>
        <taxon>Insecta</taxon>
        <taxon>Pterygota</taxon>
        <taxon>Neoptera</taxon>
        <taxon>Endopterygota</taxon>
        <taxon>Coleoptera</taxon>
        <taxon>Polyphaga</taxon>
        <taxon>Cucujiformia</taxon>
        <taxon>Curculionidae</taxon>
        <taxon>Scolytinae</taxon>
        <taxon>Hypothenemus</taxon>
    </lineage>
</organism>
<keyword evidence="1" id="KW-0472">Membrane</keyword>
<accession>A0ABD1EZB1</accession>
<keyword evidence="4" id="KW-1185">Reference proteome</keyword>
<feature type="domain" description="Chitin-binding type-4" evidence="2">
    <location>
        <begin position="34"/>
        <end position="222"/>
    </location>
</feature>
<protein>
    <recommendedName>
        <fullName evidence="2">Chitin-binding type-4 domain-containing protein</fullName>
    </recommendedName>
</protein>
<reference evidence="3 4" key="1">
    <citation type="submission" date="2024-05" db="EMBL/GenBank/DDBJ databases">
        <title>Genetic variation in Jamaican populations of the coffee berry borer (Hypothenemus hampei).</title>
        <authorList>
            <person name="Errbii M."/>
            <person name="Myrie A."/>
        </authorList>
    </citation>
    <scope>NUCLEOTIDE SEQUENCE [LARGE SCALE GENOMIC DNA]</scope>
    <source>
        <strain evidence="3">JA-Hopewell-2020-01-JO</strain>
        <tissue evidence="3">Whole body</tissue>
    </source>
</reference>
<evidence type="ECO:0000313" key="4">
    <source>
        <dbReference type="Proteomes" id="UP001566132"/>
    </source>
</evidence>
<feature type="transmembrane region" description="Helical" evidence="1">
    <location>
        <begin position="12"/>
        <end position="36"/>
    </location>
</feature>
<keyword evidence="1" id="KW-1133">Transmembrane helix</keyword>